<feature type="transmembrane region" description="Helical" evidence="2">
    <location>
        <begin position="87"/>
        <end position="109"/>
    </location>
</feature>
<dbReference type="AlphaFoldDB" id="A0A430HN51"/>
<dbReference type="InterPro" id="IPR036259">
    <property type="entry name" value="MFS_trans_sf"/>
</dbReference>
<feature type="transmembrane region" description="Helical" evidence="2">
    <location>
        <begin position="53"/>
        <end position="75"/>
    </location>
</feature>
<dbReference type="RefSeq" id="WP_126074108.1">
    <property type="nucleotide sequence ID" value="NZ_CP051166.1"/>
</dbReference>
<feature type="transmembrane region" description="Helical" evidence="2">
    <location>
        <begin position="115"/>
        <end position="136"/>
    </location>
</feature>
<evidence type="ECO:0000256" key="2">
    <source>
        <dbReference type="SAM" id="Phobius"/>
    </source>
</evidence>
<reference evidence="3 4" key="1">
    <citation type="submission" date="2018-12" db="EMBL/GenBank/DDBJ databases">
        <authorList>
            <person name="Yang E."/>
        </authorList>
    </citation>
    <scope>NUCLEOTIDE SEQUENCE [LARGE SCALE GENOMIC DNA]</scope>
    <source>
        <strain evidence="3 4">SOD</strain>
    </source>
</reference>
<dbReference type="CDD" id="cd17332">
    <property type="entry name" value="MFS_MelB_like"/>
    <property type="match status" value="1"/>
</dbReference>
<dbReference type="Gene3D" id="1.20.1250.20">
    <property type="entry name" value="MFS general substrate transporter like domains"/>
    <property type="match status" value="1"/>
</dbReference>
<feature type="transmembrane region" description="Helical" evidence="2">
    <location>
        <begin position="301"/>
        <end position="320"/>
    </location>
</feature>
<feature type="transmembrane region" description="Helical" evidence="2">
    <location>
        <begin position="271"/>
        <end position="292"/>
    </location>
</feature>
<feature type="transmembrane region" description="Helical" evidence="2">
    <location>
        <begin position="326"/>
        <end position="347"/>
    </location>
</feature>
<name>A0A430HN51_9BURK</name>
<dbReference type="OrthoDB" id="181905at2"/>
<feature type="transmembrane region" description="Helical" evidence="2">
    <location>
        <begin position="407"/>
        <end position="431"/>
    </location>
</feature>
<feature type="transmembrane region" description="Helical" evidence="2">
    <location>
        <begin position="235"/>
        <end position="259"/>
    </location>
</feature>
<keyword evidence="4" id="KW-1185">Reference proteome</keyword>
<proteinExistence type="inferred from homology"/>
<feature type="transmembrane region" description="Helical" evidence="2">
    <location>
        <begin position="187"/>
        <end position="209"/>
    </location>
</feature>
<evidence type="ECO:0000313" key="4">
    <source>
        <dbReference type="Proteomes" id="UP000278085"/>
    </source>
</evidence>
<dbReference type="Proteomes" id="UP000278085">
    <property type="component" value="Unassembled WGS sequence"/>
</dbReference>
<evidence type="ECO:0000313" key="3">
    <source>
        <dbReference type="EMBL" id="RSZ58902.1"/>
    </source>
</evidence>
<protein>
    <submittedName>
        <fullName evidence="3">MFS transporter</fullName>
    </submittedName>
</protein>
<gene>
    <name evidence="3" type="ORF">EJB06_11195</name>
</gene>
<dbReference type="NCBIfam" id="TIGR00792">
    <property type="entry name" value="gph"/>
    <property type="match status" value="1"/>
</dbReference>
<accession>A0A430HN51</accession>
<keyword evidence="2" id="KW-1133">Transmembrane helix</keyword>
<keyword evidence="2" id="KW-0472">Membrane</keyword>
<feature type="transmembrane region" description="Helical" evidence="2">
    <location>
        <begin position="21"/>
        <end position="41"/>
    </location>
</feature>
<dbReference type="GO" id="GO:0005886">
    <property type="term" value="C:plasma membrane"/>
    <property type="evidence" value="ECO:0007669"/>
    <property type="project" value="TreeGrafter"/>
</dbReference>
<dbReference type="GO" id="GO:0015293">
    <property type="term" value="F:symporter activity"/>
    <property type="evidence" value="ECO:0007669"/>
    <property type="project" value="InterPro"/>
</dbReference>
<organism evidence="3 4">
    <name type="scientific">Massilia atriviolacea</name>
    <dbReference type="NCBI Taxonomy" id="2495579"/>
    <lineage>
        <taxon>Bacteria</taxon>
        <taxon>Pseudomonadati</taxon>
        <taxon>Pseudomonadota</taxon>
        <taxon>Betaproteobacteria</taxon>
        <taxon>Burkholderiales</taxon>
        <taxon>Oxalobacteraceae</taxon>
        <taxon>Telluria group</taxon>
        <taxon>Massilia</taxon>
    </lineage>
</organism>
<dbReference type="GO" id="GO:0006814">
    <property type="term" value="P:sodium ion transport"/>
    <property type="evidence" value="ECO:0007669"/>
    <property type="project" value="InterPro"/>
</dbReference>
<dbReference type="EMBL" id="RXLQ01000005">
    <property type="protein sequence ID" value="RSZ58902.1"/>
    <property type="molecule type" value="Genomic_DNA"/>
</dbReference>
<dbReference type="InterPro" id="IPR001927">
    <property type="entry name" value="Na/Gal_symport"/>
</dbReference>
<dbReference type="InterPro" id="IPR039672">
    <property type="entry name" value="MFS_2"/>
</dbReference>
<dbReference type="GO" id="GO:0008643">
    <property type="term" value="P:carbohydrate transport"/>
    <property type="evidence" value="ECO:0007669"/>
    <property type="project" value="InterPro"/>
</dbReference>
<keyword evidence="2" id="KW-0812">Transmembrane</keyword>
<comment type="caution">
    <text evidence="3">The sequence shown here is derived from an EMBL/GenBank/DDBJ whole genome shotgun (WGS) entry which is preliminary data.</text>
</comment>
<dbReference type="PANTHER" id="PTHR11328:SF24">
    <property type="entry name" value="MAJOR FACILITATOR SUPERFAMILY (MFS) PROFILE DOMAIN-CONTAINING PROTEIN"/>
    <property type="match status" value="1"/>
</dbReference>
<dbReference type="Pfam" id="PF13347">
    <property type="entry name" value="MFS_2"/>
    <property type="match status" value="1"/>
</dbReference>
<sequence length="455" mass="50157">MNTLDKNAQKLSTLEKVGFGTGDMALNVVISSMMLLITFFYTDIYGLRTEHLALLFVVVKVVGAVADLAMGQVTDRFSSRFGRYRPWLLWLCLPYGVSVFFVFTTPGWGYDAKLVWAYSTYILMTLMTAGVGIPYISLISGLTSDPQERLSANGYRLFFAKVGAFMVTIIVPKLADLWGAGDRAHGYQAAMALMAVMGVGLFLFCVFTTRERVIHVVERQPLMEQFKLLMRNDQWLILCGVCLTGTVGYVVRGSVAIYYAMYYLGGDTDTVAAFLSTGVAAAILSMVASTWITKSWCKVKLFRYTQLGVALISVLMYVAIEPGDVLPAFILYFLLSFVVDLHAPVFWSAIAETIDYGQVKTGKRVSGFAFGGISVCQKAGMAVAGGMVGLLLTYFQYLPNQAQSPLALSGIALMLTVIPGFFHFLMGVLMFKYRITDSYYDEVKTDLRSAGFVTT</sequence>
<evidence type="ECO:0000256" key="1">
    <source>
        <dbReference type="ARBA" id="ARBA00009617"/>
    </source>
</evidence>
<comment type="similarity">
    <text evidence="1">Belongs to the sodium:galactoside symporter (TC 2.A.2) family.</text>
</comment>
<feature type="transmembrane region" description="Helical" evidence="2">
    <location>
        <begin position="368"/>
        <end position="395"/>
    </location>
</feature>
<feature type="transmembrane region" description="Helical" evidence="2">
    <location>
        <begin position="157"/>
        <end position="175"/>
    </location>
</feature>
<dbReference type="SUPFAM" id="SSF103473">
    <property type="entry name" value="MFS general substrate transporter"/>
    <property type="match status" value="1"/>
</dbReference>
<dbReference type="PANTHER" id="PTHR11328">
    <property type="entry name" value="MAJOR FACILITATOR SUPERFAMILY DOMAIN-CONTAINING PROTEIN"/>
    <property type="match status" value="1"/>
</dbReference>